<dbReference type="RefSeq" id="WP_026816339.1">
    <property type="nucleotide sequence ID" value="NZ_AUFF01000002.1"/>
</dbReference>
<feature type="transmembrane region" description="Helical" evidence="1">
    <location>
        <begin position="186"/>
        <end position="215"/>
    </location>
</feature>
<keyword evidence="1" id="KW-0472">Membrane</keyword>
<feature type="transmembrane region" description="Helical" evidence="1">
    <location>
        <begin position="282"/>
        <end position="300"/>
    </location>
</feature>
<accession>A0A091BXI3</accession>
<protein>
    <recommendedName>
        <fullName evidence="4">Glycosyltransferase RgtA/B/C/D-like domain-containing protein</fullName>
    </recommendedName>
</protein>
<gene>
    <name evidence="2" type="ORF">P873_12555</name>
</gene>
<feature type="transmembrane region" description="Helical" evidence="1">
    <location>
        <begin position="312"/>
        <end position="331"/>
    </location>
</feature>
<reference evidence="2 3" key="1">
    <citation type="submission" date="2013-09" db="EMBL/GenBank/DDBJ databases">
        <title>Genome sequencing of Arenimonas composti.</title>
        <authorList>
            <person name="Chen F."/>
            <person name="Wang G."/>
        </authorList>
    </citation>
    <scope>NUCLEOTIDE SEQUENCE [LARGE SCALE GENOMIC DNA]</scope>
    <source>
        <strain evidence="2 3">TR7-09</strain>
    </source>
</reference>
<evidence type="ECO:0000313" key="2">
    <source>
        <dbReference type="EMBL" id="KFN49055.1"/>
    </source>
</evidence>
<keyword evidence="1" id="KW-1133">Transmembrane helix</keyword>
<dbReference type="eggNOG" id="ENOG5031I75">
    <property type="taxonomic scope" value="Bacteria"/>
</dbReference>
<dbReference type="EMBL" id="AWXU01000042">
    <property type="protein sequence ID" value="KFN49055.1"/>
    <property type="molecule type" value="Genomic_DNA"/>
</dbReference>
<proteinExistence type="predicted"/>
<dbReference type="OrthoDB" id="6027702at2"/>
<sequence length="465" mass="48806">MALRPATLHPPRPPAAPVPAALASLLLAALAQWTLATNPGWFSHDELQWGARAAASGPLPAVDWTALGAVQWRPLTFQLWLWLARALFAAPPAWHALWVLAGSANAALLAAVLVRLGSGHGVAVGAALVFALGPYAVYVHGWVATLADLLVVAIGLGLAHGLASARGAPSAFASGRGWPAWQVASLAFAATALALAAKESALAFAPVLALCWAAWPRPRVFAAATAGATTACGLYLALRLPALLAAGAAEPAYALVPAQIPANWFAYHLFVPRTSTFEIAGLWRAPTGALVLAAAFWSALWTAVARAAGLRLALVLVLGGTLWLAPVLAIGMTANQYGYAFSAWCAALVALAWPRLGRSARVFVLVFAALALWHGANVQRGMRAAGERAAVFLPALAATLDAQPGRVRPLYLHAPPDEAWLYRRLTHQIPHWHGTVIADRVQLVDSADLADHVITDSGTLEQREQ</sequence>
<keyword evidence="1" id="KW-0812">Transmembrane</keyword>
<name>A0A091BXI3_9GAMM</name>
<evidence type="ECO:0000313" key="3">
    <source>
        <dbReference type="Proteomes" id="UP000029391"/>
    </source>
</evidence>
<dbReference type="Proteomes" id="UP000029391">
    <property type="component" value="Unassembled WGS sequence"/>
</dbReference>
<keyword evidence="3" id="KW-1185">Reference proteome</keyword>
<feature type="transmembrane region" description="Helical" evidence="1">
    <location>
        <begin position="221"/>
        <end position="240"/>
    </location>
</feature>
<dbReference type="AlphaFoldDB" id="A0A091BXI3"/>
<dbReference type="STRING" id="1121013.GCA_000426365_00901"/>
<comment type="caution">
    <text evidence="2">The sequence shown here is derived from an EMBL/GenBank/DDBJ whole genome shotgun (WGS) entry which is preliminary data.</text>
</comment>
<evidence type="ECO:0000256" key="1">
    <source>
        <dbReference type="SAM" id="Phobius"/>
    </source>
</evidence>
<feature type="transmembrane region" description="Helical" evidence="1">
    <location>
        <begin position="121"/>
        <end position="138"/>
    </location>
</feature>
<feature type="transmembrane region" description="Helical" evidence="1">
    <location>
        <begin position="93"/>
        <end position="114"/>
    </location>
</feature>
<organism evidence="2 3">
    <name type="scientific">Arenimonas composti TR7-09 = DSM 18010</name>
    <dbReference type="NCBI Taxonomy" id="1121013"/>
    <lineage>
        <taxon>Bacteria</taxon>
        <taxon>Pseudomonadati</taxon>
        <taxon>Pseudomonadota</taxon>
        <taxon>Gammaproteobacteria</taxon>
        <taxon>Lysobacterales</taxon>
        <taxon>Lysobacteraceae</taxon>
        <taxon>Arenimonas</taxon>
    </lineage>
</organism>
<feature type="transmembrane region" description="Helical" evidence="1">
    <location>
        <begin position="360"/>
        <end position="376"/>
    </location>
</feature>
<evidence type="ECO:0008006" key="4">
    <source>
        <dbReference type="Google" id="ProtNLM"/>
    </source>
</evidence>